<dbReference type="InterPro" id="IPR000551">
    <property type="entry name" value="MerR-type_HTH_dom"/>
</dbReference>
<accession>A0A2G8TJJ3</accession>
<dbReference type="PROSITE" id="PS50937">
    <property type="entry name" value="HTH_MERR_2"/>
    <property type="match status" value="1"/>
</dbReference>
<protein>
    <submittedName>
        <fullName evidence="5">MerR family transcriptional regulator</fullName>
    </submittedName>
</protein>
<proteinExistence type="predicted"/>
<feature type="domain" description="HTH merR-type" evidence="4">
    <location>
        <begin position="1"/>
        <end position="68"/>
    </location>
</feature>
<dbReference type="SUPFAM" id="SSF46955">
    <property type="entry name" value="Putative DNA-binding domain"/>
    <property type="match status" value="1"/>
</dbReference>
<dbReference type="PROSITE" id="PS00552">
    <property type="entry name" value="HTH_MERR_1"/>
    <property type="match status" value="1"/>
</dbReference>
<organism evidence="5 6">
    <name type="scientific">Massilia eurypsychrophila</name>
    <dbReference type="NCBI Taxonomy" id="1485217"/>
    <lineage>
        <taxon>Bacteria</taxon>
        <taxon>Pseudomonadati</taxon>
        <taxon>Pseudomonadota</taxon>
        <taxon>Betaproteobacteria</taxon>
        <taxon>Burkholderiales</taxon>
        <taxon>Oxalobacteraceae</taxon>
        <taxon>Telluria group</taxon>
        <taxon>Massilia</taxon>
    </lineage>
</organism>
<keyword evidence="1" id="KW-0805">Transcription regulation</keyword>
<dbReference type="InterPro" id="IPR009061">
    <property type="entry name" value="DNA-bd_dom_put_sf"/>
</dbReference>
<dbReference type="AlphaFoldDB" id="A0A2G8TJJ3"/>
<dbReference type="Pfam" id="PF13411">
    <property type="entry name" value="MerR_1"/>
    <property type="match status" value="1"/>
</dbReference>
<gene>
    <name evidence="5" type="ORF">CR105_03240</name>
</gene>
<dbReference type="SMART" id="SM00422">
    <property type="entry name" value="HTH_MERR"/>
    <property type="match status" value="1"/>
</dbReference>
<dbReference type="OrthoDB" id="9808480at2"/>
<reference evidence="5 6" key="1">
    <citation type="submission" date="2017-10" db="EMBL/GenBank/DDBJ databases">
        <title>Massilia psychrophilum sp. nov., a novel purple-pigmented bacterium isolated from Tianshan glacier, Xinjiang Municipality, China.</title>
        <authorList>
            <person name="Wang H."/>
        </authorList>
    </citation>
    <scope>NUCLEOTIDE SEQUENCE [LARGE SCALE GENOMIC DNA]</scope>
    <source>
        <strain evidence="5 6">JCM 30074</strain>
    </source>
</reference>
<dbReference type="RefSeq" id="WP_099787009.1">
    <property type="nucleotide sequence ID" value="NZ_JBHLYV010000001.1"/>
</dbReference>
<comment type="caution">
    <text evidence="5">The sequence shown here is derived from an EMBL/GenBank/DDBJ whole genome shotgun (WGS) entry which is preliminary data.</text>
</comment>
<dbReference type="PANTHER" id="PTHR30204:SF94">
    <property type="entry name" value="HEAVY METAL-DEPENDENT TRANSCRIPTIONAL REGULATOR HI_0293-RELATED"/>
    <property type="match status" value="1"/>
</dbReference>
<dbReference type="Proteomes" id="UP000230390">
    <property type="component" value="Unassembled WGS sequence"/>
</dbReference>
<name>A0A2G8TJJ3_9BURK</name>
<dbReference type="PANTHER" id="PTHR30204">
    <property type="entry name" value="REDOX-CYCLING DRUG-SENSING TRANSCRIPTIONAL ACTIVATOR SOXR"/>
    <property type="match status" value="1"/>
</dbReference>
<dbReference type="GO" id="GO:0003700">
    <property type="term" value="F:DNA-binding transcription factor activity"/>
    <property type="evidence" value="ECO:0007669"/>
    <property type="project" value="InterPro"/>
</dbReference>
<evidence type="ECO:0000256" key="2">
    <source>
        <dbReference type="ARBA" id="ARBA00023125"/>
    </source>
</evidence>
<dbReference type="EMBL" id="PDOC01000002">
    <property type="protein sequence ID" value="PIL46119.1"/>
    <property type="molecule type" value="Genomic_DNA"/>
</dbReference>
<evidence type="ECO:0000256" key="3">
    <source>
        <dbReference type="ARBA" id="ARBA00023163"/>
    </source>
</evidence>
<keyword evidence="2" id="KW-0238">DNA-binding</keyword>
<evidence type="ECO:0000313" key="5">
    <source>
        <dbReference type="EMBL" id="PIL46119.1"/>
    </source>
</evidence>
<evidence type="ECO:0000259" key="4">
    <source>
        <dbReference type="PROSITE" id="PS50937"/>
    </source>
</evidence>
<sequence length="116" mass="12936">MHIGTLAEMTGLSRDTLRFYEQRGLIRSSRSANGYRLYAVETVHLLGYIRIAQRLGFTLGQIGESLPALWDSAMPQLEVNALLAEKVAAIDRKIDELSGLKKELLEMMGQVCPNQS</sequence>
<keyword evidence="3" id="KW-0804">Transcription</keyword>
<dbReference type="Gene3D" id="1.10.1660.10">
    <property type="match status" value="1"/>
</dbReference>
<evidence type="ECO:0000313" key="6">
    <source>
        <dbReference type="Proteomes" id="UP000230390"/>
    </source>
</evidence>
<dbReference type="InterPro" id="IPR047057">
    <property type="entry name" value="MerR_fam"/>
</dbReference>
<dbReference type="PRINTS" id="PR00040">
    <property type="entry name" value="HTHMERR"/>
</dbReference>
<dbReference type="GO" id="GO:0003677">
    <property type="term" value="F:DNA binding"/>
    <property type="evidence" value="ECO:0007669"/>
    <property type="project" value="UniProtKB-KW"/>
</dbReference>
<evidence type="ECO:0000256" key="1">
    <source>
        <dbReference type="ARBA" id="ARBA00023015"/>
    </source>
</evidence>
<keyword evidence="6" id="KW-1185">Reference proteome</keyword>